<keyword evidence="9 18" id="KW-0812">Transmembrane</keyword>
<dbReference type="InterPro" id="IPR036890">
    <property type="entry name" value="HATPase_C_sf"/>
</dbReference>
<feature type="modified residue" description="Phosphohistidine" evidence="16">
    <location>
        <position position="737"/>
    </location>
</feature>
<dbReference type="CDD" id="cd00082">
    <property type="entry name" value="HisKA"/>
    <property type="match status" value="1"/>
</dbReference>
<dbReference type="SMART" id="SM00388">
    <property type="entry name" value="HisKA"/>
    <property type="match status" value="1"/>
</dbReference>
<dbReference type="Pfam" id="PF00072">
    <property type="entry name" value="Response_reg"/>
    <property type="match status" value="1"/>
</dbReference>
<evidence type="ECO:0000256" key="16">
    <source>
        <dbReference type="PROSITE-ProRule" id="PRU00110"/>
    </source>
</evidence>
<dbReference type="RefSeq" id="WP_186970966.1">
    <property type="nucleotide sequence ID" value="NZ_JACOOU010000001.1"/>
</dbReference>
<dbReference type="SMART" id="SM00448">
    <property type="entry name" value="REC"/>
    <property type="match status" value="1"/>
</dbReference>
<evidence type="ECO:0000256" key="18">
    <source>
        <dbReference type="SAM" id="Phobius"/>
    </source>
</evidence>
<evidence type="ECO:0000259" key="20">
    <source>
        <dbReference type="PROSITE" id="PS50110"/>
    </source>
</evidence>
<evidence type="ECO:0000256" key="1">
    <source>
        <dbReference type="ARBA" id="ARBA00000085"/>
    </source>
</evidence>
<dbReference type="SUPFAM" id="SSF55874">
    <property type="entry name" value="ATPase domain of HSP90 chaperone/DNA topoisomerase II/histidine kinase"/>
    <property type="match status" value="1"/>
</dbReference>
<dbReference type="InterPro" id="IPR036097">
    <property type="entry name" value="HisK_dim/P_sf"/>
</dbReference>
<feature type="transmembrane region" description="Helical" evidence="18">
    <location>
        <begin position="12"/>
        <end position="33"/>
    </location>
</feature>
<evidence type="ECO:0000256" key="7">
    <source>
        <dbReference type="ARBA" id="ARBA00022553"/>
    </source>
</evidence>
<dbReference type="EMBL" id="JACOOU010000001">
    <property type="protein sequence ID" value="MBC5671197.1"/>
    <property type="molecule type" value="Genomic_DNA"/>
</dbReference>
<dbReference type="PROSITE" id="PS50110">
    <property type="entry name" value="RESPONSE_REGULATORY"/>
    <property type="match status" value="1"/>
</dbReference>
<dbReference type="PROSITE" id="PS50894">
    <property type="entry name" value="HPT"/>
    <property type="match status" value="1"/>
</dbReference>
<keyword evidence="14 18" id="KW-0472">Membrane</keyword>
<evidence type="ECO:0000256" key="3">
    <source>
        <dbReference type="ARBA" id="ARBA00012438"/>
    </source>
</evidence>
<evidence type="ECO:0000256" key="12">
    <source>
        <dbReference type="ARBA" id="ARBA00022989"/>
    </source>
</evidence>
<dbReference type="Proteomes" id="UP000654573">
    <property type="component" value="Unassembled WGS sequence"/>
</dbReference>
<dbReference type="InterPro" id="IPR004358">
    <property type="entry name" value="Sig_transdc_His_kin-like_C"/>
</dbReference>
<evidence type="ECO:0000256" key="2">
    <source>
        <dbReference type="ARBA" id="ARBA00004429"/>
    </source>
</evidence>
<dbReference type="CDD" id="cd17546">
    <property type="entry name" value="REC_hyHK_CKI1_RcsC-like"/>
    <property type="match status" value="1"/>
</dbReference>
<keyword evidence="11" id="KW-0067">ATP-binding</keyword>
<dbReference type="EC" id="2.7.13.3" evidence="3"/>
<comment type="subcellular location">
    <subcellularLocation>
        <location evidence="2">Cell inner membrane</location>
        <topology evidence="2">Multi-pass membrane protein</topology>
    </subcellularLocation>
</comment>
<evidence type="ECO:0000256" key="5">
    <source>
        <dbReference type="ARBA" id="ARBA00022475"/>
    </source>
</evidence>
<organism evidence="22 23">
    <name type="scientific">Blautia celeris</name>
    <dbReference type="NCBI Taxonomy" id="2763026"/>
    <lineage>
        <taxon>Bacteria</taxon>
        <taxon>Bacillati</taxon>
        <taxon>Bacillota</taxon>
        <taxon>Clostridia</taxon>
        <taxon>Lachnospirales</taxon>
        <taxon>Lachnospiraceae</taxon>
        <taxon>Blautia</taxon>
    </lineage>
</organism>
<dbReference type="PROSITE" id="PS50109">
    <property type="entry name" value="HIS_KIN"/>
    <property type="match status" value="1"/>
</dbReference>
<accession>A0ABR7F7L0</accession>
<keyword evidence="5" id="KW-1003">Cell membrane</keyword>
<keyword evidence="8" id="KW-0808">Transferase</keyword>
<keyword evidence="13" id="KW-0902">Two-component regulatory system</keyword>
<dbReference type="Pfam" id="PF00512">
    <property type="entry name" value="HisKA"/>
    <property type="match status" value="1"/>
</dbReference>
<evidence type="ECO:0000256" key="8">
    <source>
        <dbReference type="ARBA" id="ARBA00022679"/>
    </source>
</evidence>
<dbReference type="InterPro" id="IPR008207">
    <property type="entry name" value="Sig_transdc_His_kin_Hpt_dom"/>
</dbReference>
<keyword evidence="10" id="KW-0418">Kinase</keyword>
<dbReference type="SMART" id="SM00387">
    <property type="entry name" value="HATPase_c"/>
    <property type="match status" value="1"/>
</dbReference>
<evidence type="ECO:0000256" key="13">
    <source>
        <dbReference type="ARBA" id="ARBA00023012"/>
    </source>
</evidence>
<comment type="catalytic activity">
    <reaction evidence="1">
        <text>ATP + protein L-histidine = ADP + protein N-phospho-L-histidine.</text>
        <dbReference type="EC" id="2.7.13.3"/>
    </reaction>
</comment>
<evidence type="ECO:0000256" key="9">
    <source>
        <dbReference type="ARBA" id="ARBA00022692"/>
    </source>
</evidence>
<evidence type="ECO:0000256" key="6">
    <source>
        <dbReference type="ARBA" id="ARBA00022519"/>
    </source>
</evidence>
<protein>
    <recommendedName>
        <fullName evidence="4">Stage 0 sporulation protein A homolog</fullName>
        <ecNumber evidence="3">2.7.13.3</ecNumber>
    </recommendedName>
</protein>
<comment type="caution">
    <text evidence="22">The sequence shown here is derived from an EMBL/GenBank/DDBJ whole genome shotgun (WGS) entry which is preliminary data.</text>
</comment>
<dbReference type="InterPro" id="IPR036641">
    <property type="entry name" value="HPT_dom_sf"/>
</dbReference>
<evidence type="ECO:0000256" key="11">
    <source>
        <dbReference type="ARBA" id="ARBA00022840"/>
    </source>
</evidence>
<keyword evidence="12 18" id="KW-1133">Transmembrane helix</keyword>
<dbReference type="PANTHER" id="PTHR43047">
    <property type="entry name" value="TWO-COMPONENT HISTIDINE PROTEIN KINASE"/>
    <property type="match status" value="1"/>
</dbReference>
<gene>
    <name evidence="22" type="ORF">H8S76_02975</name>
</gene>
<dbReference type="PRINTS" id="PR00344">
    <property type="entry name" value="BCTRLSENSOR"/>
</dbReference>
<feature type="domain" description="Response regulatory" evidence="20">
    <location>
        <begin position="566"/>
        <end position="681"/>
    </location>
</feature>
<keyword evidence="23" id="KW-1185">Reference proteome</keyword>
<dbReference type="InterPro" id="IPR011006">
    <property type="entry name" value="CheY-like_superfamily"/>
</dbReference>
<dbReference type="Gene3D" id="3.30.565.10">
    <property type="entry name" value="Histidine kinase-like ATPase, C-terminal domain"/>
    <property type="match status" value="1"/>
</dbReference>
<dbReference type="SUPFAM" id="SSF52172">
    <property type="entry name" value="CheY-like"/>
    <property type="match status" value="1"/>
</dbReference>
<dbReference type="SUPFAM" id="SSF47384">
    <property type="entry name" value="Homodimeric domain of signal transducing histidine kinase"/>
    <property type="match status" value="1"/>
</dbReference>
<dbReference type="Pfam" id="PF02518">
    <property type="entry name" value="HATPase_c"/>
    <property type="match status" value="1"/>
</dbReference>
<comment type="function">
    <text evidence="15">May play the central regulatory role in sporulation. It may be an element of the effector pathway responsible for the activation of sporulation genes in response to nutritional stress. Spo0A may act in concert with spo0H (a sigma factor) to control the expression of some genes that are critical to the sporulation process.</text>
</comment>
<evidence type="ECO:0000256" key="4">
    <source>
        <dbReference type="ARBA" id="ARBA00018672"/>
    </source>
</evidence>
<name>A0ABR7F7L0_9FIRM</name>
<dbReference type="Gene3D" id="3.40.50.2300">
    <property type="match status" value="1"/>
</dbReference>
<evidence type="ECO:0000259" key="19">
    <source>
        <dbReference type="PROSITE" id="PS50109"/>
    </source>
</evidence>
<evidence type="ECO:0000256" key="14">
    <source>
        <dbReference type="ARBA" id="ARBA00023136"/>
    </source>
</evidence>
<evidence type="ECO:0000313" key="23">
    <source>
        <dbReference type="Proteomes" id="UP000654573"/>
    </source>
</evidence>
<evidence type="ECO:0000259" key="21">
    <source>
        <dbReference type="PROSITE" id="PS50894"/>
    </source>
</evidence>
<sequence>MKKKLVKQKTLNTMIFLVLLLVLVFVIINTVILRQYMHREVKAERNKSRCEMLCREILDASDSMTNEMRCFVVTGNVKYLDNYWKERYVTKSHDDAIAKLEKTNLTEKEREMLIDIKSNLDLLMNVEIRAIRLATDAGHIDAALPQTVNSYVLNIEDSRMDEEQKADKAKEILFNGDYTFEKETIRQRIEKFQEVIQTRQEKELTVSEHRTDIVLGIQEILLFIISAILILIFILVYRYFTLPVVHYSHQLETYRGSSEENPVLLSPEGSSELRMFARKFNEVSRGMQEASKAKSEFLASMSHEIRTPLNTLSGYRFLLGQTKLDAEQREYVEAMEKADILLQQNIGNVLDYSRLSADMSRLERTEFDIWELLDSLETIFKYRAEEKGLYLRMTKSENLPRFVKGDMGKVRQVLTNLIGNSVKFTAKGGITVQAEKSSSASFRAEGEALKYYDFLNESMKKDGRLFWLTITVADTGIGIPKEDWARIFRPFEQSERNTSRKYGGTGLGLSICRKLTQIMGGQIYLTERSAGSCFVVKIPLRTADTDCIPEHILDDGTLFPQYPQRKVLLVEDNAINQKMEKKILELFGLQVHAASSGSEAMKKCAEEEYELIFMDIHMEDTDGYTAAARIRSFGKNMITPVIALTADVEKENLRRCLLEMDGYVLKPIHAGKLPAVLKEFLGAPAAFIRSEHTYPSREEEMMQDMRRQFFKYHEADIRQLVSLAAEDNREALKKKAHMLKGLTAALQMELLNKRIVCLEQMLHETAEKEVLERQTGAIAEEYRKEYQNSASQQSLSHLAVPQNAEENAEEYRSAAFELCRMLEYADFAALEFWKQKEEIFRGNMERETFDRLQSNMEQMKFQAALGILNSCEERKEGIDNAEISGAFCG</sequence>
<keyword evidence="11" id="KW-0547">Nucleotide-binding</keyword>
<evidence type="ECO:0000256" key="10">
    <source>
        <dbReference type="ARBA" id="ARBA00022777"/>
    </source>
</evidence>
<evidence type="ECO:0000256" key="17">
    <source>
        <dbReference type="PROSITE-ProRule" id="PRU00169"/>
    </source>
</evidence>
<feature type="transmembrane region" description="Helical" evidence="18">
    <location>
        <begin position="220"/>
        <end position="240"/>
    </location>
</feature>
<proteinExistence type="predicted"/>
<dbReference type="SUPFAM" id="SSF47226">
    <property type="entry name" value="Histidine-containing phosphotransfer domain, HPT domain"/>
    <property type="match status" value="1"/>
</dbReference>
<keyword evidence="7 17" id="KW-0597">Phosphoprotein</keyword>
<dbReference type="InterPro" id="IPR003594">
    <property type="entry name" value="HATPase_dom"/>
</dbReference>
<dbReference type="InterPro" id="IPR001789">
    <property type="entry name" value="Sig_transdc_resp-reg_receiver"/>
</dbReference>
<feature type="modified residue" description="4-aspartylphosphate" evidence="17">
    <location>
        <position position="615"/>
    </location>
</feature>
<dbReference type="Gene3D" id="1.20.120.160">
    <property type="entry name" value="HPT domain"/>
    <property type="match status" value="1"/>
</dbReference>
<keyword evidence="6" id="KW-0997">Cell inner membrane</keyword>
<dbReference type="PANTHER" id="PTHR43047:SF66">
    <property type="entry name" value="HISKA"/>
    <property type="match status" value="1"/>
</dbReference>
<dbReference type="InterPro" id="IPR003661">
    <property type="entry name" value="HisK_dim/P_dom"/>
</dbReference>
<dbReference type="CDD" id="cd16922">
    <property type="entry name" value="HATPase_EvgS-ArcB-TorS-like"/>
    <property type="match status" value="1"/>
</dbReference>
<dbReference type="InterPro" id="IPR005467">
    <property type="entry name" value="His_kinase_dom"/>
</dbReference>
<feature type="domain" description="HPt" evidence="21">
    <location>
        <begin position="698"/>
        <end position="796"/>
    </location>
</feature>
<feature type="domain" description="Histidine kinase" evidence="19">
    <location>
        <begin position="300"/>
        <end position="542"/>
    </location>
</feature>
<reference evidence="22 23" key="1">
    <citation type="submission" date="2020-08" db="EMBL/GenBank/DDBJ databases">
        <title>Genome public.</title>
        <authorList>
            <person name="Liu C."/>
            <person name="Sun Q."/>
        </authorList>
    </citation>
    <scope>NUCLEOTIDE SEQUENCE [LARGE SCALE GENOMIC DNA]</scope>
    <source>
        <strain evidence="22 23">NSJ-34</strain>
    </source>
</reference>
<evidence type="ECO:0000256" key="15">
    <source>
        <dbReference type="ARBA" id="ARBA00024867"/>
    </source>
</evidence>
<evidence type="ECO:0000313" key="22">
    <source>
        <dbReference type="EMBL" id="MBC5671197.1"/>
    </source>
</evidence>
<dbReference type="Gene3D" id="1.10.287.130">
    <property type="match status" value="1"/>
</dbReference>